<evidence type="ECO:0000313" key="1">
    <source>
        <dbReference type="EMBL" id="MBB4005497.1"/>
    </source>
</evidence>
<protein>
    <submittedName>
        <fullName evidence="1">Uncharacterized protein</fullName>
    </submittedName>
</protein>
<proteinExistence type="predicted"/>
<organism evidence="1 2">
    <name type="scientific">Aurantimonas endophytica</name>
    <dbReference type="NCBI Taxonomy" id="1522175"/>
    <lineage>
        <taxon>Bacteria</taxon>
        <taxon>Pseudomonadati</taxon>
        <taxon>Pseudomonadota</taxon>
        <taxon>Alphaproteobacteria</taxon>
        <taxon>Hyphomicrobiales</taxon>
        <taxon>Aurantimonadaceae</taxon>
        <taxon>Aurantimonas</taxon>
    </lineage>
</organism>
<name>A0A7W6HHV0_9HYPH</name>
<comment type="caution">
    <text evidence="1">The sequence shown here is derived from an EMBL/GenBank/DDBJ whole genome shotgun (WGS) entry which is preliminary data.</text>
</comment>
<reference evidence="1 2" key="1">
    <citation type="submission" date="2020-08" db="EMBL/GenBank/DDBJ databases">
        <title>Genomic Encyclopedia of Type Strains, Phase IV (KMG-IV): sequencing the most valuable type-strain genomes for metagenomic binning, comparative biology and taxonomic classification.</title>
        <authorList>
            <person name="Goeker M."/>
        </authorList>
    </citation>
    <scope>NUCLEOTIDE SEQUENCE [LARGE SCALE GENOMIC DNA]</scope>
    <source>
        <strain evidence="1 2">DSM 103570</strain>
    </source>
</reference>
<gene>
    <name evidence="1" type="ORF">GGR03_004599</name>
</gene>
<dbReference type="AlphaFoldDB" id="A0A7W6HHV0"/>
<sequence>MAVVGAEGDSRFWGDVMLEIERRTGYRHSLTDMDER</sequence>
<accession>A0A7W6HHV0</accession>
<dbReference type="EMBL" id="JACIEM010000007">
    <property type="protein sequence ID" value="MBB4005497.1"/>
    <property type="molecule type" value="Genomic_DNA"/>
</dbReference>
<keyword evidence="2" id="KW-1185">Reference proteome</keyword>
<evidence type="ECO:0000313" key="2">
    <source>
        <dbReference type="Proteomes" id="UP000588647"/>
    </source>
</evidence>
<dbReference type="Proteomes" id="UP000588647">
    <property type="component" value="Unassembled WGS sequence"/>
</dbReference>